<dbReference type="RefSeq" id="WP_344059066.1">
    <property type="nucleotide sequence ID" value="NZ_BAAAPU010000003.1"/>
</dbReference>
<proteinExistence type="predicted"/>
<dbReference type="InterPro" id="IPR006439">
    <property type="entry name" value="HAD-SF_hydro_IA"/>
</dbReference>
<reference evidence="1 2" key="1">
    <citation type="journal article" date="2019" name="Int. J. Syst. Evol. Microbiol.">
        <title>The Global Catalogue of Microorganisms (GCM) 10K type strain sequencing project: providing services to taxonomists for standard genome sequencing and annotation.</title>
        <authorList>
            <consortium name="The Broad Institute Genomics Platform"/>
            <consortium name="The Broad Institute Genome Sequencing Center for Infectious Disease"/>
            <person name="Wu L."/>
            <person name="Ma J."/>
        </authorList>
    </citation>
    <scope>NUCLEOTIDE SEQUENCE [LARGE SCALE GENOMIC DNA]</scope>
    <source>
        <strain evidence="1 2">JCM 15628</strain>
    </source>
</reference>
<dbReference type="Gene3D" id="1.10.150.240">
    <property type="entry name" value="Putative phosphatase, domain 2"/>
    <property type="match status" value="1"/>
</dbReference>
<dbReference type="SFLD" id="SFLDG01135">
    <property type="entry name" value="C1.5.6:_HAD__Beta-PGM__Phospha"/>
    <property type="match status" value="1"/>
</dbReference>
<dbReference type="InterPro" id="IPR023198">
    <property type="entry name" value="PGP-like_dom2"/>
</dbReference>
<dbReference type="GO" id="GO:0016787">
    <property type="term" value="F:hydrolase activity"/>
    <property type="evidence" value="ECO:0007669"/>
    <property type="project" value="UniProtKB-KW"/>
</dbReference>
<keyword evidence="1" id="KW-0378">Hydrolase</keyword>
<dbReference type="Gene3D" id="3.40.50.1000">
    <property type="entry name" value="HAD superfamily/HAD-like"/>
    <property type="match status" value="1"/>
</dbReference>
<dbReference type="EMBL" id="BAAAPU010000003">
    <property type="protein sequence ID" value="GAA1972099.1"/>
    <property type="molecule type" value="Genomic_DNA"/>
</dbReference>
<sequence length="220" mass="23595">MIDTVILDVDGTLVDSNYHHTLAWARAFAEKDLHPPLWRVHRAIGMGGDKLVGHVAGDRAEEESGDELRELWTKQFDRIIGEVTAFEGTRALLETVKQRGHRLVLASSGQPKHIETFLGLFDGTSLADAWTTSEDVEESKPAADLLEVALERVGGTRAVMVGDSIWDARAAKAADMPSIGLRTGGFSAAELQEAGAADVFDGPADLGQAIAAGLLDRLAQ</sequence>
<keyword evidence="2" id="KW-1185">Reference proteome</keyword>
<dbReference type="PANTHER" id="PTHR43434">
    <property type="entry name" value="PHOSPHOGLYCOLATE PHOSPHATASE"/>
    <property type="match status" value="1"/>
</dbReference>
<dbReference type="PANTHER" id="PTHR43434:SF16">
    <property type="entry name" value="BLL8046 PROTEIN"/>
    <property type="match status" value="1"/>
</dbReference>
<dbReference type="Proteomes" id="UP001500013">
    <property type="component" value="Unassembled WGS sequence"/>
</dbReference>
<dbReference type="SFLD" id="SFLDG01129">
    <property type="entry name" value="C1.5:_HAD__Beta-PGM__Phosphata"/>
    <property type="match status" value="1"/>
</dbReference>
<evidence type="ECO:0000313" key="2">
    <source>
        <dbReference type="Proteomes" id="UP001500013"/>
    </source>
</evidence>
<dbReference type="NCBIfam" id="TIGR01549">
    <property type="entry name" value="HAD-SF-IA-v1"/>
    <property type="match status" value="1"/>
</dbReference>
<dbReference type="InterPro" id="IPR023214">
    <property type="entry name" value="HAD_sf"/>
</dbReference>
<dbReference type="InterPro" id="IPR036412">
    <property type="entry name" value="HAD-like_sf"/>
</dbReference>
<protein>
    <submittedName>
        <fullName evidence="1">HAD family hydrolase</fullName>
    </submittedName>
</protein>
<evidence type="ECO:0000313" key="1">
    <source>
        <dbReference type="EMBL" id="GAA1972099.1"/>
    </source>
</evidence>
<accession>A0ABN2RNF0</accession>
<dbReference type="SUPFAM" id="SSF56784">
    <property type="entry name" value="HAD-like"/>
    <property type="match status" value="1"/>
</dbReference>
<gene>
    <name evidence="1" type="ORF">GCM10009817_10250</name>
</gene>
<name>A0ABN2RNF0_9MICO</name>
<dbReference type="SFLD" id="SFLDS00003">
    <property type="entry name" value="Haloacid_Dehalogenase"/>
    <property type="match status" value="1"/>
</dbReference>
<dbReference type="Pfam" id="PF00702">
    <property type="entry name" value="Hydrolase"/>
    <property type="match status" value="1"/>
</dbReference>
<comment type="caution">
    <text evidence="1">The sequence shown here is derived from an EMBL/GenBank/DDBJ whole genome shotgun (WGS) entry which is preliminary data.</text>
</comment>
<organism evidence="1 2">
    <name type="scientific">Terrabacter lapilli</name>
    <dbReference type="NCBI Taxonomy" id="436231"/>
    <lineage>
        <taxon>Bacteria</taxon>
        <taxon>Bacillati</taxon>
        <taxon>Actinomycetota</taxon>
        <taxon>Actinomycetes</taxon>
        <taxon>Micrococcales</taxon>
        <taxon>Intrasporangiaceae</taxon>
        <taxon>Terrabacter</taxon>
    </lineage>
</organism>
<dbReference type="InterPro" id="IPR050155">
    <property type="entry name" value="HAD-like_hydrolase_sf"/>
</dbReference>